<comment type="caution">
    <text evidence="1">The sequence shown here is derived from an EMBL/GenBank/DDBJ whole genome shotgun (WGS) entry which is preliminary data.</text>
</comment>
<gene>
    <name evidence="1" type="primary">Acey_s1107.g3615</name>
    <name evidence="1" type="ORF">Y032_1107g3615</name>
</gene>
<evidence type="ECO:0000313" key="1">
    <source>
        <dbReference type="EMBL" id="EYC35224.1"/>
    </source>
</evidence>
<sequence length="82" mass="8741">MAEATSSCSKISQTYFHVIPLPIAPAGAKCIGSKQAGANREGLNLNPNRRRSRCIASEGTHTRPVDNGHSSAVYYALSTSQH</sequence>
<name>A0A016W5W5_9BILA</name>
<protein>
    <submittedName>
        <fullName evidence="1">Uncharacterized protein</fullName>
    </submittedName>
</protein>
<keyword evidence="2" id="KW-1185">Reference proteome</keyword>
<dbReference type="EMBL" id="JARK01000707">
    <property type="protein sequence ID" value="EYC35224.1"/>
    <property type="molecule type" value="Genomic_DNA"/>
</dbReference>
<proteinExistence type="predicted"/>
<evidence type="ECO:0000313" key="2">
    <source>
        <dbReference type="Proteomes" id="UP000024635"/>
    </source>
</evidence>
<organism evidence="1 2">
    <name type="scientific">Ancylostoma ceylanicum</name>
    <dbReference type="NCBI Taxonomy" id="53326"/>
    <lineage>
        <taxon>Eukaryota</taxon>
        <taxon>Metazoa</taxon>
        <taxon>Ecdysozoa</taxon>
        <taxon>Nematoda</taxon>
        <taxon>Chromadorea</taxon>
        <taxon>Rhabditida</taxon>
        <taxon>Rhabditina</taxon>
        <taxon>Rhabditomorpha</taxon>
        <taxon>Strongyloidea</taxon>
        <taxon>Ancylostomatidae</taxon>
        <taxon>Ancylostomatinae</taxon>
        <taxon>Ancylostoma</taxon>
    </lineage>
</organism>
<dbReference type="Proteomes" id="UP000024635">
    <property type="component" value="Unassembled WGS sequence"/>
</dbReference>
<reference evidence="2" key="1">
    <citation type="journal article" date="2015" name="Nat. Genet.">
        <title>The genome and transcriptome of the zoonotic hookworm Ancylostoma ceylanicum identify infection-specific gene families.</title>
        <authorList>
            <person name="Schwarz E.M."/>
            <person name="Hu Y."/>
            <person name="Antoshechkin I."/>
            <person name="Miller M.M."/>
            <person name="Sternberg P.W."/>
            <person name="Aroian R.V."/>
        </authorList>
    </citation>
    <scope>NUCLEOTIDE SEQUENCE</scope>
    <source>
        <strain evidence="2">HY135</strain>
    </source>
</reference>
<accession>A0A016W5W5</accession>
<dbReference type="AlphaFoldDB" id="A0A016W5W5"/>